<gene>
    <name evidence="2" type="ORF">Barrevirus3_34</name>
</gene>
<accession>A0A3G4ZRF5</accession>
<organism evidence="2">
    <name type="scientific">Barrevirus sp</name>
    <dbReference type="NCBI Taxonomy" id="2487763"/>
    <lineage>
        <taxon>Viruses</taxon>
        <taxon>Varidnaviria</taxon>
        <taxon>Bamfordvirae</taxon>
        <taxon>Nucleocytoviricota</taxon>
        <taxon>Megaviricetes</taxon>
        <taxon>Imitervirales</taxon>
        <taxon>Mimiviridae</taxon>
        <taxon>Klosneuvirinae</taxon>
    </lineage>
</organism>
<feature type="region of interest" description="Disordered" evidence="1">
    <location>
        <begin position="210"/>
        <end position="266"/>
    </location>
</feature>
<protein>
    <submittedName>
        <fullName evidence="2">Uncharacterized protein</fullName>
    </submittedName>
</protein>
<feature type="compositionally biased region" description="Basic and acidic residues" evidence="1">
    <location>
        <begin position="210"/>
        <end position="223"/>
    </location>
</feature>
<evidence type="ECO:0000256" key="1">
    <source>
        <dbReference type="SAM" id="MobiDB-lite"/>
    </source>
</evidence>
<feature type="compositionally biased region" description="Basic residues" evidence="1">
    <location>
        <begin position="252"/>
        <end position="266"/>
    </location>
</feature>
<sequence length="266" mass="29508">MSKAVNYKIQKYTYKLEHAQNQKEAAIYKAKLATYSKLHKGPSKKLLPPADQRGGVVTEEEVRSMVNDAFAGSESQISALSGQFDKLIADIRAKCCEKKDCGPEVTAQIAKLEADWRELLRNQLAAKDTQLGQKLTEQRESLEAKLKEKCPPVLESVAPFQVEESPKQTLFGTESEAVPPVPAEFLVKPPETVTAATMENPDIKKQEIEQSAHKMAEALKAMEESPTMSERVQESKGEVGEEATSPEPVAKGGRKKRNTNNKNKRR</sequence>
<evidence type="ECO:0000313" key="2">
    <source>
        <dbReference type="EMBL" id="AYV76914.1"/>
    </source>
</evidence>
<reference evidence="2" key="1">
    <citation type="submission" date="2018-10" db="EMBL/GenBank/DDBJ databases">
        <title>Hidden diversity of soil giant viruses.</title>
        <authorList>
            <person name="Schulz F."/>
            <person name="Alteio L."/>
            <person name="Goudeau D."/>
            <person name="Ryan E.M."/>
            <person name="Malmstrom R.R."/>
            <person name="Blanchard J."/>
            <person name="Woyke T."/>
        </authorList>
    </citation>
    <scope>NUCLEOTIDE SEQUENCE</scope>
    <source>
        <strain evidence="2">BAV1</strain>
    </source>
</reference>
<dbReference type="EMBL" id="MK072000">
    <property type="protein sequence ID" value="AYV76914.1"/>
    <property type="molecule type" value="Genomic_DNA"/>
</dbReference>
<name>A0A3G4ZRF5_9VIRU</name>
<proteinExistence type="predicted"/>